<feature type="signal peptide" evidence="2">
    <location>
        <begin position="1"/>
        <end position="17"/>
    </location>
</feature>
<feature type="region of interest" description="Disordered" evidence="1">
    <location>
        <begin position="131"/>
        <end position="167"/>
    </location>
</feature>
<sequence>MTLVALASSLPLFFVHSYSQRQLSTTTVLTPLHGAISGSPFQAIPLSAGQTESSGSSGSTGYTGAQSGSVSRQSSFGQASGFSGSAGEQGGFSRTAGASSGLVNRVANALANSSTMRAVLRRGVSQQIASTLRQTGYSQRASSLPRCGNTTQEHSPDPFQGNPSSSNGIFRLQWDSTGYTEHSQEYPFQSRQSFRSKRQAFSEQLATRPVFRSNSGASIRPCQQSSQRLSNSSITEAFSEEVNPNRLPSTWHREAAESLARTIGSTEITSPDYVTAIYQRVSVGKKALGINVDTSQCERTLVPRALASSLLPLLRPQFLSERHFYYQRAETSYTDPQLPDPFHQGNPLSVKRNLQAPVDLQATQEHSQDPFQGNSSFVPKRQAFSDQLRTRRLQWDLLLPGAQSGSVFSNPSFGQASGFSGSAGEQGGFSRTAGASSGLVNRVANALANSSTMRAVLRRGVPNRLGAPTWHEAAESFARTIGVRRK</sequence>
<gene>
    <name evidence="3" type="ORF">HNY73_006996</name>
</gene>
<evidence type="ECO:0000256" key="2">
    <source>
        <dbReference type="SAM" id="SignalP"/>
    </source>
</evidence>
<protein>
    <submittedName>
        <fullName evidence="3">Uncharacterized protein</fullName>
    </submittedName>
</protein>
<evidence type="ECO:0000313" key="4">
    <source>
        <dbReference type="Proteomes" id="UP000807504"/>
    </source>
</evidence>
<evidence type="ECO:0000256" key="1">
    <source>
        <dbReference type="SAM" id="MobiDB-lite"/>
    </source>
</evidence>
<feature type="compositionally biased region" description="Low complexity" evidence="1">
    <location>
        <begin position="47"/>
        <end position="86"/>
    </location>
</feature>
<dbReference type="AlphaFoldDB" id="A0A8T0FCL4"/>
<dbReference type="Proteomes" id="UP000807504">
    <property type="component" value="Unassembled WGS sequence"/>
</dbReference>
<feature type="compositionally biased region" description="Polar residues" evidence="1">
    <location>
        <begin position="131"/>
        <end position="153"/>
    </location>
</feature>
<feature type="region of interest" description="Disordered" evidence="1">
    <location>
        <begin position="47"/>
        <end position="91"/>
    </location>
</feature>
<accession>A0A8T0FCL4</accession>
<feature type="chain" id="PRO_5035878605" evidence="2">
    <location>
        <begin position="18"/>
        <end position="486"/>
    </location>
</feature>
<dbReference type="EMBL" id="JABXBU010000012">
    <property type="protein sequence ID" value="KAF8789014.1"/>
    <property type="molecule type" value="Genomic_DNA"/>
</dbReference>
<reference evidence="3" key="2">
    <citation type="submission" date="2020-06" db="EMBL/GenBank/DDBJ databases">
        <authorList>
            <person name="Sheffer M."/>
        </authorList>
    </citation>
    <scope>NUCLEOTIDE SEQUENCE</scope>
</reference>
<organism evidence="3 4">
    <name type="scientific">Argiope bruennichi</name>
    <name type="common">Wasp spider</name>
    <name type="synonym">Aranea bruennichi</name>
    <dbReference type="NCBI Taxonomy" id="94029"/>
    <lineage>
        <taxon>Eukaryota</taxon>
        <taxon>Metazoa</taxon>
        <taxon>Ecdysozoa</taxon>
        <taxon>Arthropoda</taxon>
        <taxon>Chelicerata</taxon>
        <taxon>Arachnida</taxon>
        <taxon>Araneae</taxon>
        <taxon>Araneomorphae</taxon>
        <taxon>Entelegynae</taxon>
        <taxon>Araneoidea</taxon>
        <taxon>Araneidae</taxon>
        <taxon>Argiope</taxon>
    </lineage>
</organism>
<evidence type="ECO:0000313" key="3">
    <source>
        <dbReference type="EMBL" id="KAF8789014.1"/>
    </source>
</evidence>
<comment type="caution">
    <text evidence="3">The sequence shown here is derived from an EMBL/GenBank/DDBJ whole genome shotgun (WGS) entry which is preliminary data.</text>
</comment>
<proteinExistence type="predicted"/>
<keyword evidence="2" id="KW-0732">Signal</keyword>
<name>A0A8T0FCL4_ARGBR</name>
<reference evidence="3" key="1">
    <citation type="journal article" date="2020" name="bioRxiv">
        <title>Chromosome-level reference genome of the European wasp spider Argiope bruennichi: a resource for studies on range expansion and evolutionary adaptation.</title>
        <authorList>
            <person name="Sheffer M.M."/>
            <person name="Hoppe A."/>
            <person name="Krehenwinkel H."/>
            <person name="Uhl G."/>
            <person name="Kuss A.W."/>
            <person name="Jensen L."/>
            <person name="Jensen C."/>
            <person name="Gillespie R.G."/>
            <person name="Hoff K.J."/>
            <person name="Prost S."/>
        </authorList>
    </citation>
    <scope>NUCLEOTIDE SEQUENCE</scope>
</reference>
<keyword evidence="4" id="KW-1185">Reference proteome</keyword>